<dbReference type="AlphaFoldDB" id="A0A1I6UDA8"/>
<keyword evidence="5 8" id="KW-0812">Transmembrane</keyword>
<proteinExistence type="inferred from homology"/>
<comment type="subcellular location">
    <subcellularLocation>
        <location evidence="1">Cell membrane</location>
        <topology evidence="1">Multi-pass membrane protein</topology>
    </subcellularLocation>
</comment>
<dbReference type="EMBL" id="FOZX01000010">
    <property type="protein sequence ID" value="SFS99287.1"/>
    <property type="molecule type" value="Genomic_DNA"/>
</dbReference>
<comment type="similarity">
    <text evidence="2">Belongs to the BCCT transporter (TC 2.A.15) family.</text>
</comment>
<gene>
    <name evidence="9" type="ORF">SAMN05660874_04793</name>
</gene>
<dbReference type="InterPro" id="IPR000060">
    <property type="entry name" value="BCCT_transptr"/>
</dbReference>
<evidence type="ECO:0000313" key="10">
    <source>
        <dbReference type="Proteomes" id="UP000198852"/>
    </source>
</evidence>
<keyword evidence="6 8" id="KW-1133">Transmembrane helix</keyword>
<evidence type="ECO:0000256" key="5">
    <source>
        <dbReference type="ARBA" id="ARBA00022692"/>
    </source>
</evidence>
<keyword evidence="7 8" id="KW-0472">Membrane</keyword>
<dbReference type="PANTHER" id="PTHR30047">
    <property type="entry name" value="HIGH-AFFINITY CHOLINE TRANSPORT PROTEIN-RELATED"/>
    <property type="match status" value="1"/>
</dbReference>
<evidence type="ECO:0000256" key="1">
    <source>
        <dbReference type="ARBA" id="ARBA00004651"/>
    </source>
</evidence>
<evidence type="ECO:0000256" key="2">
    <source>
        <dbReference type="ARBA" id="ARBA00005658"/>
    </source>
</evidence>
<keyword evidence="10" id="KW-1185">Reference proteome</keyword>
<protein>
    <submittedName>
        <fullName evidence="9">BCCT, betaine/carnitine/choline family transporter</fullName>
    </submittedName>
</protein>
<evidence type="ECO:0000256" key="4">
    <source>
        <dbReference type="ARBA" id="ARBA00022475"/>
    </source>
</evidence>
<reference evidence="10" key="1">
    <citation type="submission" date="2016-10" db="EMBL/GenBank/DDBJ databases">
        <authorList>
            <person name="Varghese N."/>
            <person name="Submissions S."/>
        </authorList>
    </citation>
    <scope>NUCLEOTIDE SEQUENCE [LARGE SCALE GENOMIC DNA]</scope>
    <source>
        <strain evidence="10">DSM 44771</strain>
    </source>
</reference>
<dbReference type="GO" id="GO:0022857">
    <property type="term" value="F:transmembrane transporter activity"/>
    <property type="evidence" value="ECO:0007669"/>
    <property type="project" value="InterPro"/>
</dbReference>
<dbReference type="Pfam" id="PF02028">
    <property type="entry name" value="BCCT"/>
    <property type="match status" value="1"/>
</dbReference>
<evidence type="ECO:0000256" key="8">
    <source>
        <dbReference type="SAM" id="Phobius"/>
    </source>
</evidence>
<dbReference type="Proteomes" id="UP000198852">
    <property type="component" value="Unassembled WGS sequence"/>
</dbReference>
<name>A0A1I6UDA8_9PSEU</name>
<sequence>MVVLLFTRWGSVRLGPNDSRPEYSNQAWFAMLFTAGMGIGLVYYAVSEPVSHFLEPPTGQGGTAEAARAAMNYTFYH</sequence>
<feature type="transmembrane region" description="Helical" evidence="8">
    <location>
        <begin position="27"/>
        <end position="46"/>
    </location>
</feature>
<keyword evidence="3" id="KW-0813">Transport</keyword>
<evidence type="ECO:0000256" key="7">
    <source>
        <dbReference type="ARBA" id="ARBA00023136"/>
    </source>
</evidence>
<evidence type="ECO:0000313" key="9">
    <source>
        <dbReference type="EMBL" id="SFS99287.1"/>
    </source>
</evidence>
<organism evidence="9 10">
    <name type="scientific">Saccharopolyspora flava</name>
    <dbReference type="NCBI Taxonomy" id="95161"/>
    <lineage>
        <taxon>Bacteria</taxon>
        <taxon>Bacillati</taxon>
        <taxon>Actinomycetota</taxon>
        <taxon>Actinomycetes</taxon>
        <taxon>Pseudonocardiales</taxon>
        <taxon>Pseudonocardiaceae</taxon>
        <taxon>Saccharopolyspora</taxon>
    </lineage>
</organism>
<evidence type="ECO:0000256" key="3">
    <source>
        <dbReference type="ARBA" id="ARBA00022448"/>
    </source>
</evidence>
<keyword evidence="4" id="KW-1003">Cell membrane</keyword>
<dbReference type="STRING" id="95161.SAMN05660874_04793"/>
<dbReference type="PANTHER" id="PTHR30047:SF7">
    <property type="entry name" value="HIGH-AFFINITY CHOLINE TRANSPORT PROTEIN"/>
    <property type="match status" value="1"/>
</dbReference>
<dbReference type="GO" id="GO:0005886">
    <property type="term" value="C:plasma membrane"/>
    <property type="evidence" value="ECO:0007669"/>
    <property type="project" value="UniProtKB-SubCell"/>
</dbReference>
<accession>A0A1I6UDA8</accession>
<evidence type="ECO:0000256" key="6">
    <source>
        <dbReference type="ARBA" id="ARBA00022989"/>
    </source>
</evidence>